<dbReference type="Proteomes" id="UP001162992">
    <property type="component" value="Chromosome 20"/>
</dbReference>
<name>A0ACC2AP98_DIPCM</name>
<evidence type="ECO:0000313" key="2">
    <source>
        <dbReference type="Proteomes" id="UP001162992"/>
    </source>
</evidence>
<dbReference type="EMBL" id="CM055111">
    <property type="protein sequence ID" value="KAJ7519385.1"/>
    <property type="molecule type" value="Genomic_DNA"/>
</dbReference>
<gene>
    <name evidence="1" type="ORF">O6H91_20G036100</name>
</gene>
<keyword evidence="2" id="KW-1185">Reference proteome</keyword>
<organism evidence="1 2">
    <name type="scientific">Diphasiastrum complanatum</name>
    <name type="common">Issler's clubmoss</name>
    <name type="synonym">Lycopodium complanatum</name>
    <dbReference type="NCBI Taxonomy" id="34168"/>
    <lineage>
        <taxon>Eukaryota</taxon>
        <taxon>Viridiplantae</taxon>
        <taxon>Streptophyta</taxon>
        <taxon>Embryophyta</taxon>
        <taxon>Tracheophyta</taxon>
        <taxon>Lycopodiopsida</taxon>
        <taxon>Lycopodiales</taxon>
        <taxon>Lycopodiaceae</taxon>
        <taxon>Lycopodioideae</taxon>
        <taxon>Diphasiastrum</taxon>
    </lineage>
</organism>
<protein>
    <submittedName>
        <fullName evidence="1">Uncharacterized protein</fullName>
    </submittedName>
</protein>
<comment type="caution">
    <text evidence="1">The sequence shown here is derived from an EMBL/GenBank/DDBJ whole genome shotgun (WGS) entry which is preliminary data.</text>
</comment>
<accession>A0ACC2AP98</accession>
<proteinExistence type="predicted"/>
<reference evidence="2" key="1">
    <citation type="journal article" date="2024" name="Proc. Natl. Acad. Sci. U.S.A.">
        <title>Extraordinary preservation of gene collinearity over three hundred million years revealed in homosporous lycophytes.</title>
        <authorList>
            <person name="Li C."/>
            <person name="Wickell D."/>
            <person name="Kuo L.Y."/>
            <person name="Chen X."/>
            <person name="Nie B."/>
            <person name="Liao X."/>
            <person name="Peng D."/>
            <person name="Ji J."/>
            <person name="Jenkins J."/>
            <person name="Williams M."/>
            <person name="Shu S."/>
            <person name="Plott C."/>
            <person name="Barry K."/>
            <person name="Rajasekar S."/>
            <person name="Grimwood J."/>
            <person name="Han X."/>
            <person name="Sun S."/>
            <person name="Hou Z."/>
            <person name="He W."/>
            <person name="Dai G."/>
            <person name="Sun C."/>
            <person name="Schmutz J."/>
            <person name="Leebens-Mack J.H."/>
            <person name="Li F.W."/>
            <person name="Wang L."/>
        </authorList>
    </citation>
    <scope>NUCLEOTIDE SEQUENCE [LARGE SCALE GENOMIC DNA]</scope>
    <source>
        <strain evidence="2">cv. PW_Plant_1</strain>
    </source>
</reference>
<sequence length="275" mass="31105">MAAAVEAANQNLKELDRLRKEQDIIIRKINKIHERLSQTPPETAERYAEKLWIKLKGCYLEAKSLAEKEESISSQCITQLDTLITPAQTAPHRRKPAADVPEQKRKRMKADAESSRLNSPAVLPRMPVDYSSISVEDQVAARVTSMDADKDEWIVVKVIRFDRDTNKYEVIDEEPGDDEENGQRKYKLPPPCIIPFPKRTDPSTALDFGTGSQVLAVYPGTTALYKATVVGPHRKKKSDDYILEFDDDEEDGVAGLPKRPVPFYHVVQLPEGHRQ</sequence>
<evidence type="ECO:0000313" key="1">
    <source>
        <dbReference type="EMBL" id="KAJ7519385.1"/>
    </source>
</evidence>